<sequence length="191" mass="20909">MGTINTVEPVKPPSSSFPSTNSQHDIQTPLKAVPERSGCRSVKSIVAWLESSSSTQPWSPRSNAVDMAHDLSAGSLSSCHQPQSYNHSASGASEIEDYSLTYLQYKDYFTGAPLARCLDPERRSSTEHQRTNKSVVRQSARPSVPDFSTEISGGPGHARQKSESREHRAMKKSDGGEVSFIQRDPGEVRAF</sequence>
<dbReference type="OrthoDB" id="5238042at2759"/>
<dbReference type="Proteomes" id="UP000030151">
    <property type="component" value="Unassembled WGS sequence"/>
</dbReference>
<feature type="compositionally biased region" description="Polar residues" evidence="1">
    <location>
        <begin position="13"/>
        <end position="26"/>
    </location>
</feature>
<dbReference type="AlphaFoldDB" id="A0A014N5D8"/>
<accession>A0A014N5D8</accession>
<gene>
    <name evidence="2" type="ORF">X797_005568</name>
</gene>
<dbReference type="HOGENOM" id="CLU_106373_0_0_1"/>
<evidence type="ECO:0000313" key="3">
    <source>
        <dbReference type="Proteomes" id="UP000030151"/>
    </source>
</evidence>
<proteinExistence type="predicted"/>
<dbReference type="EMBL" id="JELW01000008">
    <property type="protein sequence ID" value="EXV01472.1"/>
    <property type="molecule type" value="Genomic_DNA"/>
</dbReference>
<feature type="compositionally biased region" description="Basic and acidic residues" evidence="1">
    <location>
        <begin position="160"/>
        <end position="175"/>
    </location>
</feature>
<feature type="region of interest" description="Disordered" evidence="1">
    <location>
        <begin position="120"/>
        <end position="191"/>
    </location>
</feature>
<feature type="region of interest" description="Disordered" evidence="1">
    <location>
        <begin position="1"/>
        <end position="35"/>
    </location>
</feature>
<feature type="compositionally biased region" description="Basic and acidic residues" evidence="1">
    <location>
        <begin position="120"/>
        <end position="130"/>
    </location>
</feature>
<protein>
    <submittedName>
        <fullName evidence="2">Uncharacterized protein</fullName>
    </submittedName>
</protein>
<feature type="compositionally biased region" description="Polar residues" evidence="1">
    <location>
        <begin position="132"/>
        <end position="141"/>
    </location>
</feature>
<name>A0A014N5D8_9HYPO</name>
<comment type="caution">
    <text evidence="2">The sequence shown here is derived from an EMBL/GenBank/DDBJ whole genome shotgun (WGS) entry which is preliminary data.</text>
</comment>
<evidence type="ECO:0000256" key="1">
    <source>
        <dbReference type="SAM" id="MobiDB-lite"/>
    </source>
</evidence>
<reference evidence="2 3" key="1">
    <citation type="submission" date="2014-02" db="EMBL/GenBank/DDBJ databases">
        <title>The genome sequence of the entomopathogenic fungus Metarhizium robertsii ARSEF 2575.</title>
        <authorList>
            <person name="Giuliano Garisto Donzelli B."/>
            <person name="Roe B.A."/>
            <person name="Macmil S.L."/>
            <person name="Krasnoff S.B."/>
            <person name="Gibson D.M."/>
        </authorList>
    </citation>
    <scope>NUCLEOTIDE SEQUENCE [LARGE SCALE GENOMIC DNA]</scope>
    <source>
        <strain evidence="2 3">ARSEF 2575</strain>
    </source>
</reference>
<evidence type="ECO:0000313" key="2">
    <source>
        <dbReference type="EMBL" id="EXV01472.1"/>
    </source>
</evidence>
<organism evidence="2 3">
    <name type="scientific">Metarhizium robertsii</name>
    <dbReference type="NCBI Taxonomy" id="568076"/>
    <lineage>
        <taxon>Eukaryota</taxon>
        <taxon>Fungi</taxon>
        <taxon>Dikarya</taxon>
        <taxon>Ascomycota</taxon>
        <taxon>Pezizomycotina</taxon>
        <taxon>Sordariomycetes</taxon>
        <taxon>Hypocreomycetidae</taxon>
        <taxon>Hypocreales</taxon>
        <taxon>Clavicipitaceae</taxon>
        <taxon>Metarhizium</taxon>
    </lineage>
</organism>